<evidence type="ECO:0000313" key="1">
    <source>
        <dbReference type="EMBL" id="CAG7838363.1"/>
    </source>
</evidence>
<name>A0A8J2PP10_9HEXA</name>
<organism evidence="1 2">
    <name type="scientific">Allacma fusca</name>
    <dbReference type="NCBI Taxonomy" id="39272"/>
    <lineage>
        <taxon>Eukaryota</taxon>
        <taxon>Metazoa</taxon>
        <taxon>Ecdysozoa</taxon>
        <taxon>Arthropoda</taxon>
        <taxon>Hexapoda</taxon>
        <taxon>Collembola</taxon>
        <taxon>Symphypleona</taxon>
        <taxon>Sminthuridae</taxon>
        <taxon>Allacma</taxon>
    </lineage>
</organism>
<keyword evidence="2" id="KW-1185">Reference proteome</keyword>
<accession>A0A8J2PP10</accession>
<dbReference type="AlphaFoldDB" id="A0A8J2PP10"/>
<proteinExistence type="predicted"/>
<feature type="non-terminal residue" evidence="1">
    <location>
        <position position="1"/>
    </location>
</feature>
<reference evidence="1" key="1">
    <citation type="submission" date="2021-06" db="EMBL/GenBank/DDBJ databases">
        <authorList>
            <person name="Hodson N. C."/>
            <person name="Mongue J. A."/>
            <person name="Jaron S. K."/>
        </authorList>
    </citation>
    <scope>NUCLEOTIDE SEQUENCE</scope>
</reference>
<gene>
    <name evidence="1" type="ORF">AFUS01_LOCUS47341</name>
</gene>
<evidence type="ECO:0000313" key="2">
    <source>
        <dbReference type="Proteomes" id="UP000708208"/>
    </source>
</evidence>
<comment type="caution">
    <text evidence="1">The sequence shown here is derived from an EMBL/GenBank/DDBJ whole genome shotgun (WGS) entry which is preliminary data.</text>
</comment>
<sequence length="45" mass="5301">MLSRFLCTQRLKMVEGILSSQQTRLTHLCLFPLHGSRDRLLFKLL</sequence>
<dbReference type="Proteomes" id="UP000708208">
    <property type="component" value="Unassembled WGS sequence"/>
</dbReference>
<protein>
    <submittedName>
        <fullName evidence="1">Uncharacterized protein</fullName>
    </submittedName>
</protein>
<dbReference type="EMBL" id="CAJVCH010571725">
    <property type="protein sequence ID" value="CAG7838363.1"/>
    <property type="molecule type" value="Genomic_DNA"/>
</dbReference>